<dbReference type="Proteomes" id="UP000037566">
    <property type="component" value="Unassembled WGS sequence"/>
</dbReference>
<dbReference type="GO" id="GO:0003677">
    <property type="term" value="F:DNA binding"/>
    <property type="evidence" value="ECO:0007669"/>
    <property type="project" value="UniProtKB-KW"/>
</dbReference>
<keyword evidence="1" id="KW-0805">Transcription regulation</keyword>
<dbReference type="PROSITE" id="PS51077">
    <property type="entry name" value="HTH_ICLR"/>
    <property type="match status" value="1"/>
</dbReference>
<dbReference type="STRING" id="33995.KOEU_29060"/>
<feature type="domain" description="IclR-ED" evidence="5">
    <location>
        <begin position="83"/>
        <end position="268"/>
    </location>
</feature>
<dbReference type="OrthoDB" id="9807558at2"/>
<organism evidence="6 7">
    <name type="scientific">Komagataeibacter europaeus</name>
    <name type="common">Gluconacetobacter europaeus</name>
    <dbReference type="NCBI Taxonomy" id="33995"/>
    <lineage>
        <taxon>Bacteria</taxon>
        <taxon>Pseudomonadati</taxon>
        <taxon>Pseudomonadota</taxon>
        <taxon>Alphaproteobacteria</taxon>
        <taxon>Acetobacterales</taxon>
        <taxon>Acetobacteraceae</taxon>
        <taxon>Komagataeibacter</taxon>
    </lineage>
</organism>
<dbReference type="InterPro" id="IPR005471">
    <property type="entry name" value="Tscrpt_reg_IclR_N"/>
</dbReference>
<feature type="domain" description="HTH iclR-type" evidence="4">
    <location>
        <begin position="22"/>
        <end position="82"/>
    </location>
</feature>
<dbReference type="PANTHER" id="PTHR30136">
    <property type="entry name" value="HELIX-TURN-HELIX TRANSCRIPTIONAL REGULATOR, ICLR FAMILY"/>
    <property type="match status" value="1"/>
</dbReference>
<proteinExistence type="predicted"/>
<evidence type="ECO:0000256" key="3">
    <source>
        <dbReference type="ARBA" id="ARBA00023163"/>
    </source>
</evidence>
<dbReference type="PATRIC" id="fig|33995.3.peg.3227"/>
<evidence type="ECO:0000313" key="6">
    <source>
        <dbReference type="EMBL" id="KON63577.1"/>
    </source>
</evidence>
<evidence type="ECO:0000256" key="1">
    <source>
        <dbReference type="ARBA" id="ARBA00023015"/>
    </source>
</evidence>
<gene>
    <name evidence="6" type="primary">pcaR</name>
    <name evidence="6" type="ORF">KOEU_29060</name>
</gene>
<dbReference type="InterPro" id="IPR050707">
    <property type="entry name" value="HTH_MetabolicPath_Reg"/>
</dbReference>
<dbReference type="KEGG" id="keu:S101446_03115"/>
<sequence length="268" mass="29401">MAKLRERDAATRAQNAVGRDFSEALARGLKVISVFNATRPALSLADIARIVDLPRATVRRTLLTLVHLGYMSENGRLFSLRPTILQLASAYLGADPVAMILQPICEELAARLEVTCSVAILDGHDAVMVAYASPRKVQAYGMLEGIGLRLPAFCSAVGGVLLASQPEPAREEFLKNLEPEKVTTLTVTDKATLRARWKAIHDEGYALIDQEAEIGYRALAVPVFRHDGRPVAALNVGMRIEQATPEQMKQQYLPCLREVTDSLRTQLL</sequence>
<dbReference type="Gene3D" id="3.30.450.40">
    <property type="match status" value="1"/>
</dbReference>
<dbReference type="PROSITE" id="PS51078">
    <property type="entry name" value="ICLR_ED"/>
    <property type="match status" value="1"/>
</dbReference>
<reference evidence="6" key="1">
    <citation type="submission" date="2015-08" db="EMBL/GenBank/DDBJ databases">
        <title>Draft genome sequence of Komagataeibacter europaeus CECT 8546 a cellulose producer strain from vinegar produced by the traditional method.</title>
        <authorList>
            <person name="Poehlein A."/>
            <person name="Valera M.J."/>
            <person name="Haack F.S."/>
            <person name="Mas A."/>
            <person name="Daniel R."/>
            <person name="Streit W.R."/>
            <person name="Mateo E."/>
        </authorList>
    </citation>
    <scope>NUCLEOTIDE SEQUENCE [LARGE SCALE GENOMIC DNA]</scope>
    <source>
        <strain evidence="6">CECT 8546</strain>
    </source>
</reference>
<dbReference type="SUPFAM" id="SSF46785">
    <property type="entry name" value="Winged helix' DNA-binding domain"/>
    <property type="match status" value="1"/>
</dbReference>
<keyword evidence="2" id="KW-0238">DNA-binding</keyword>
<evidence type="ECO:0000259" key="4">
    <source>
        <dbReference type="PROSITE" id="PS51077"/>
    </source>
</evidence>
<dbReference type="AlphaFoldDB" id="A0A0M0EE92"/>
<dbReference type="InterPro" id="IPR036390">
    <property type="entry name" value="WH_DNA-bd_sf"/>
</dbReference>
<evidence type="ECO:0000313" key="7">
    <source>
        <dbReference type="Proteomes" id="UP000037566"/>
    </source>
</evidence>
<dbReference type="SUPFAM" id="SSF55781">
    <property type="entry name" value="GAF domain-like"/>
    <property type="match status" value="1"/>
</dbReference>
<dbReference type="Gene3D" id="1.10.10.10">
    <property type="entry name" value="Winged helix-like DNA-binding domain superfamily/Winged helix DNA-binding domain"/>
    <property type="match status" value="1"/>
</dbReference>
<dbReference type="PANTHER" id="PTHR30136:SF34">
    <property type="entry name" value="TRANSCRIPTIONAL REGULATOR"/>
    <property type="match status" value="1"/>
</dbReference>
<dbReference type="SMART" id="SM00346">
    <property type="entry name" value="HTH_ICLR"/>
    <property type="match status" value="1"/>
</dbReference>
<accession>A0A0M0EE92</accession>
<name>A0A0M0EE92_KOMEU</name>
<protein>
    <submittedName>
        <fullName evidence="6">Pca regulon regulatory protein</fullName>
    </submittedName>
</protein>
<dbReference type="GO" id="GO:0003700">
    <property type="term" value="F:DNA-binding transcription factor activity"/>
    <property type="evidence" value="ECO:0007669"/>
    <property type="project" value="TreeGrafter"/>
</dbReference>
<dbReference type="InterPro" id="IPR036388">
    <property type="entry name" value="WH-like_DNA-bd_sf"/>
</dbReference>
<dbReference type="InterPro" id="IPR014757">
    <property type="entry name" value="Tscrpt_reg_IclR_C"/>
</dbReference>
<dbReference type="InterPro" id="IPR029016">
    <property type="entry name" value="GAF-like_dom_sf"/>
</dbReference>
<dbReference type="EMBL" id="LHUQ01000025">
    <property type="protein sequence ID" value="KON63577.1"/>
    <property type="molecule type" value="Genomic_DNA"/>
</dbReference>
<evidence type="ECO:0000256" key="2">
    <source>
        <dbReference type="ARBA" id="ARBA00023125"/>
    </source>
</evidence>
<comment type="caution">
    <text evidence="6">The sequence shown here is derived from an EMBL/GenBank/DDBJ whole genome shotgun (WGS) entry which is preliminary data.</text>
</comment>
<dbReference type="RefSeq" id="WP_053323774.1">
    <property type="nucleotide sequence ID" value="NZ_CP021467.1"/>
</dbReference>
<dbReference type="Pfam" id="PF09339">
    <property type="entry name" value="HTH_IclR"/>
    <property type="match status" value="1"/>
</dbReference>
<evidence type="ECO:0000259" key="5">
    <source>
        <dbReference type="PROSITE" id="PS51078"/>
    </source>
</evidence>
<dbReference type="GO" id="GO:0045892">
    <property type="term" value="P:negative regulation of DNA-templated transcription"/>
    <property type="evidence" value="ECO:0007669"/>
    <property type="project" value="TreeGrafter"/>
</dbReference>
<keyword evidence="7" id="KW-1185">Reference proteome</keyword>
<dbReference type="Pfam" id="PF01614">
    <property type="entry name" value="IclR_C"/>
    <property type="match status" value="1"/>
</dbReference>
<keyword evidence="3" id="KW-0804">Transcription</keyword>